<dbReference type="PANTHER" id="PTHR30037">
    <property type="entry name" value="DNA-3-METHYLADENINE GLYCOSYLASE 1"/>
    <property type="match status" value="1"/>
</dbReference>
<dbReference type="Proteomes" id="UP000598271">
    <property type="component" value="Unassembled WGS sequence"/>
</dbReference>
<dbReference type="GO" id="GO:0006284">
    <property type="term" value="P:base-excision repair"/>
    <property type="evidence" value="ECO:0007669"/>
    <property type="project" value="InterPro"/>
</dbReference>
<keyword evidence="3" id="KW-1185">Reference proteome</keyword>
<organism evidence="2 3">
    <name type="scientific">Persicitalea jodogahamensis</name>
    <dbReference type="NCBI Taxonomy" id="402147"/>
    <lineage>
        <taxon>Bacteria</taxon>
        <taxon>Pseudomonadati</taxon>
        <taxon>Bacteroidota</taxon>
        <taxon>Cytophagia</taxon>
        <taxon>Cytophagales</taxon>
        <taxon>Spirosomataceae</taxon>
        <taxon>Persicitalea</taxon>
    </lineage>
</organism>
<evidence type="ECO:0000313" key="3">
    <source>
        <dbReference type="Proteomes" id="UP000598271"/>
    </source>
</evidence>
<name>A0A8J3GA26_9BACT</name>
<proteinExistence type="predicted"/>
<sequence>MTYCDFVNNNSAGTTDALLHKQYHDHEYGFPLEDDDALFGRLLLEINQAGLSWTLMLRKQENFRLAYDNFSIEKVANYGEEDVQRLLGDAGIIRNRLKINAAVFNARRILELKEEFGTFKTWLDKQAPLTKADWVKLFRKNFRFVGGEIVGSFLLSTGYLPDAHDPDCPVFLKTEQRKSRPE</sequence>
<dbReference type="InterPro" id="IPR005019">
    <property type="entry name" value="Adenine_glyco"/>
</dbReference>
<dbReference type="Pfam" id="PF03352">
    <property type="entry name" value="Adenine_glyco"/>
    <property type="match status" value="1"/>
</dbReference>
<evidence type="ECO:0000256" key="1">
    <source>
        <dbReference type="PIRSR" id="PIRSR605019-1"/>
    </source>
</evidence>
<dbReference type="InterPro" id="IPR011257">
    <property type="entry name" value="DNA_glycosylase"/>
</dbReference>
<dbReference type="Gene3D" id="1.10.340.30">
    <property type="entry name" value="Hypothetical protein, domain 2"/>
    <property type="match status" value="1"/>
</dbReference>
<feature type="binding site" evidence="1">
    <location>
        <position position="24"/>
    </location>
    <ligand>
        <name>Zn(2+)</name>
        <dbReference type="ChEBI" id="CHEBI:29105"/>
    </ligand>
</feature>
<keyword evidence="1" id="KW-0862">Zinc</keyword>
<dbReference type="EMBL" id="BMXF01000002">
    <property type="protein sequence ID" value="GHB67736.1"/>
    <property type="molecule type" value="Genomic_DNA"/>
</dbReference>
<keyword evidence="1" id="KW-0479">Metal-binding</keyword>
<accession>A0A8J3GA26</accession>
<gene>
    <name evidence="2" type="ORF">GCM10007390_21310</name>
</gene>
<dbReference type="GO" id="GO:0008725">
    <property type="term" value="F:DNA-3-methyladenine glycosylase activity"/>
    <property type="evidence" value="ECO:0007669"/>
    <property type="project" value="InterPro"/>
</dbReference>
<dbReference type="AlphaFoldDB" id="A0A8J3GA26"/>
<dbReference type="InterPro" id="IPR052891">
    <property type="entry name" value="DNA-3mA_glycosylase"/>
</dbReference>
<protein>
    <submittedName>
        <fullName evidence="2">DNA-3-methyladenine glycosylase</fullName>
    </submittedName>
</protein>
<evidence type="ECO:0000313" key="2">
    <source>
        <dbReference type="EMBL" id="GHB67736.1"/>
    </source>
</evidence>
<dbReference type="GO" id="GO:0046872">
    <property type="term" value="F:metal ion binding"/>
    <property type="evidence" value="ECO:0007669"/>
    <property type="project" value="UniProtKB-KW"/>
</dbReference>
<comment type="caution">
    <text evidence="2">The sequence shown here is derived from an EMBL/GenBank/DDBJ whole genome shotgun (WGS) entry which is preliminary data.</text>
</comment>
<dbReference type="SUPFAM" id="SSF48150">
    <property type="entry name" value="DNA-glycosylase"/>
    <property type="match status" value="1"/>
</dbReference>
<reference evidence="2 3" key="1">
    <citation type="journal article" date="2014" name="Int. J. Syst. Evol. Microbiol.">
        <title>Complete genome sequence of Corynebacterium casei LMG S-19264T (=DSM 44701T), isolated from a smear-ripened cheese.</title>
        <authorList>
            <consortium name="US DOE Joint Genome Institute (JGI-PGF)"/>
            <person name="Walter F."/>
            <person name="Albersmeier A."/>
            <person name="Kalinowski J."/>
            <person name="Ruckert C."/>
        </authorList>
    </citation>
    <scope>NUCLEOTIDE SEQUENCE [LARGE SCALE GENOMIC DNA]</scope>
    <source>
        <strain evidence="2 3">KCTC 12866</strain>
    </source>
</reference>
<feature type="binding site" evidence="1">
    <location>
        <position position="4"/>
    </location>
    <ligand>
        <name>Zn(2+)</name>
        <dbReference type="ChEBI" id="CHEBI:29105"/>
    </ligand>
</feature>
<dbReference type="PANTHER" id="PTHR30037:SF4">
    <property type="entry name" value="DNA-3-METHYLADENINE GLYCOSYLASE I"/>
    <property type="match status" value="1"/>
</dbReference>
<dbReference type="RefSeq" id="WP_189564432.1">
    <property type="nucleotide sequence ID" value="NZ_BMXF01000002.1"/>
</dbReference>